<evidence type="ECO:0000313" key="3">
    <source>
        <dbReference type="Proteomes" id="UP000181917"/>
    </source>
</evidence>
<accession>A0A1H1D0P1</accession>
<dbReference type="STRING" id="37928.SAMN04489742_2199"/>
<protein>
    <recommendedName>
        <fullName evidence="1">DUF6457 domain-containing protein</fullName>
    </recommendedName>
</protein>
<dbReference type="Proteomes" id="UP000181917">
    <property type="component" value="Unassembled WGS sequence"/>
</dbReference>
<dbReference type="KEGG" id="acry:AC20117_06410"/>
<gene>
    <name evidence="2" type="ORF">SAMN04489742_2199</name>
</gene>
<organism evidence="2 3">
    <name type="scientific">Crystallibacter crystallopoietes</name>
    <dbReference type="NCBI Taxonomy" id="37928"/>
    <lineage>
        <taxon>Bacteria</taxon>
        <taxon>Bacillati</taxon>
        <taxon>Actinomycetota</taxon>
        <taxon>Actinomycetes</taxon>
        <taxon>Micrococcales</taxon>
        <taxon>Micrococcaceae</taxon>
        <taxon>Crystallibacter</taxon>
    </lineage>
</organism>
<keyword evidence="3" id="KW-1185">Reference proteome</keyword>
<reference evidence="2 3" key="1">
    <citation type="submission" date="2016-10" db="EMBL/GenBank/DDBJ databases">
        <authorList>
            <person name="de Groot N.N."/>
        </authorList>
    </citation>
    <scope>NUCLEOTIDE SEQUENCE [LARGE SCALE GENOMIC DNA]</scope>
    <source>
        <strain evidence="2 3">DSM 20117</strain>
    </source>
</reference>
<dbReference type="InterPro" id="IPR045598">
    <property type="entry name" value="DUF6457"/>
</dbReference>
<evidence type="ECO:0000313" key="2">
    <source>
        <dbReference type="EMBL" id="SDQ70034.1"/>
    </source>
</evidence>
<dbReference type="OrthoDB" id="5119112at2"/>
<dbReference type="EMBL" id="FNKH01000002">
    <property type="protein sequence ID" value="SDQ70034.1"/>
    <property type="molecule type" value="Genomic_DNA"/>
</dbReference>
<sequence length="107" mass="11260">MAVEDEEMRIVAEWSERLTQELKIGNLNVDLQVLLDLARKSAESVIHATAPVTTFLVGYAAGYEAAAASTGVKAAPEGAISKSARIAFELCEDAADRGPAPAGQETN</sequence>
<name>A0A1H1D0P1_9MICC</name>
<evidence type="ECO:0000259" key="1">
    <source>
        <dbReference type="Pfam" id="PF20058"/>
    </source>
</evidence>
<dbReference type="RefSeq" id="WP_074700432.1">
    <property type="nucleotide sequence ID" value="NZ_CP018863.1"/>
</dbReference>
<dbReference type="Pfam" id="PF20058">
    <property type="entry name" value="DUF6457"/>
    <property type="match status" value="1"/>
</dbReference>
<dbReference type="AlphaFoldDB" id="A0A1H1D0P1"/>
<proteinExistence type="predicted"/>
<feature type="domain" description="DUF6457" evidence="1">
    <location>
        <begin position="7"/>
        <end position="87"/>
    </location>
</feature>